<accession>A0A5Q3G4J6</accession>
<dbReference type="AlphaFoldDB" id="A0A5Q3G4J6"/>
<sequence length="112" mass="12901">MAATKTEIALELVRTRSDISSTEKEINDIKWAIIQVQTQQSAAQAIVTGNYPHDRIVVAQQQVAEFIDKENELYRQQNRSRAELQRLKAKETRLQHQLQANMAQEMCPHEAK</sequence>
<proteinExistence type="predicted"/>
<evidence type="ECO:0000313" key="1">
    <source>
        <dbReference type="EMBL" id="VTT78553.1"/>
    </source>
</evidence>
<organism evidence="1 2">
    <name type="scientific">Fusarium fujikuroi</name>
    <name type="common">Bakanae and foot rot disease fungus</name>
    <name type="synonym">Gibberella fujikuroi</name>
    <dbReference type="NCBI Taxonomy" id="5127"/>
    <lineage>
        <taxon>Eukaryota</taxon>
        <taxon>Fungi</taxon>
        <taxon>Dikarya</taxon>
        <taxon>Ascomycota</taxon>
        <taxon>Pezizomycotina</taxon>
        <taxon>Sordariomycetes</taxon>
        <taxon>Hypocreomycetidae</taxon>
        <taxon>Hypocreales</taxon>
        <taxon>Nectriaceae</taxon>
        <taxon>Fusarium</taxon>
        <taxon>Fusarium fujikuroi species complex</taxon>
    </lineage>
</organism>
<reference evidence="1" key="1">
    <citation type="submission" date="2019-05" db="EMBL/GenBank/DDBJ databases">
        <authorList>
            <person name="Piombo E."/>
        </authorList>
    </citation>
    <scope>NUCLEOTIDE SEQUENCE</scope>
    <source>
        <strain evidence="1">C2S</strain>
    </source>
</reference>
<comment type="caution">
    <text evidence="1">The sequence shown here is derived from an EMBL/GenBank/DDBJ whole genome shotgun (WGS) entry which is preliminary data.</text>
</comment>
<name>A0A5Q3G4J6_FUSFU</name>
<gene>
    <name evidence="1" type="ORF">C2S_11125</name>
</gene>
<evidence type="ECO:0000313" key="2">
    <source>
        <dbReference type="Proteomes" id="UP000760494"/>
    </source>
</evidence>
<dbReference type="Proteomes" id="UP000760494">
    <property type="component" value="Unassembled WGS sequence"/>
</dbReference>
<protein>
    <submittedName>
        <fullName evidence="1">Uncharacterized protein</fullName>
    </submittedName>
</protein>
<dbReference type="EMBL" id="CABFJX010000393">
    <property type="protein sequence ID" value="VTT78553.1"/>
    <property type="molecule type" value="Genomic_DNA"/>
</dbReference>